<proteinExistence type="predicted"/>
<feature type="region of interest" description="Disordered" evidence="1">
    <location>
        <begin position="1"/>
        <end position="26"/>
    </location>
</feature>
<dbReference type="EMBL" id="CP058708">
    <property type="protein sequence ID" value="QLH49695.1"/>
    <property type="molecule type" value="Genomic_DNA"/>
</dbReference>
<gene>
    <name evidence="2" type="ORF">HWD57_07815</name>
</gene>
<reference evidence="2 3" key="1">
    <citation type="journal article" date="2019" name="Microbiome">
        <title>Annotated bacterial chromosomes from frame-shift-corrected long-read metagenomic data.</title>
        <authorList>
            <person name="Arumugam K."/>
            <person name="Bagci C."/>
            <person name="Bessarab I."/>
            <person name="Beier S."/>
            <person name="Buchfink B."/>
            <person name="Gorska A."/>
            <person name="Qiu G."/>
            <person name="Huson D.H."/>
            <person name="Williams R.B.H."/>
        </authorList>
    </citation>
    <scope>NUCLEOTIDE SEQUENCE [LARGE SCALE GENOMIC DNA]</scope>
    <source>
        <strain evidence="2">SSA1</strain>
    </source>
</reference>
<dbReference type="AlphaFoldDB" id="A0A7D5N997"/>
<protein>
    <submittedName>
        <fullName evidence="2">Uncharacterized protein</fullName>
    </submittedName>
</protein>
<accession>A0A7D5N997</accession>
<evidence type="ECO:0000256" key="1">
    <source>
        <dbReference type="SAM" id="MobiDB-lite"/>
    </source>
</evidence>
<name>A0A7D5N997_9PROT</name>
<sequence length="227" mass="24589">MMVRKPKAAEAEKFPRKTIPCESGPSAEEQGRAYAKLLTAPDVCGYRVILASNPKGLAEDIDVPTFLATLRDQATAVQGGDMSYAEAMLINQATALQSLFVRLAERGLSQERMPNLEGFMRLSLRAQSQCRATLETLAAIKNPPVVYARQANVTTGPQQVNNGVATPSRPREIEVEQTQLSGGNHELLPDARTSGIARRVDPALETLGKVDRADLPRGQGAIRNARL</sequence>
<dbReference type="KEGG" id="acog:HWD57_07815"/>
<organism evidence="2 3">
    <name type="scientific">Candidatus Accumulibacter cognatus</name>
    <dbReference type="NCBI Taxonomy" id="2954383"/>
    <lineage>
        <taxon>Bacteria</taxon>
        <taxon>Pseudomonadati</taxon>
        <taxon>Pseudomonadota</taxon>
        <taxon>Betaproteobacteria</taxon>
        <taxon>Candidatus Accumulibacter</taxon>
    </lineage>
</organism>
<dbReference type="Proteomes" id="UP000509684">
    <property type="component" value="Chromosome"/>
</dbReference>
<evidence type="ECO:0000313" key="2">
    <source>
        <dbReference type="EMBL" id="QLH49695.1"/>
    </source>
</evidence>
<evidence type="ECO:0000313" key="3">
    <source>
        <dbReference type="Proteomes" id="UP000509684"/>
    </source>
</evidence>